<dbReference type="Proteomes" id="UP001281614">
    <property type="component" value="Unassembled WGS sequence"/>
</dbReference>
<sequence length="428" mass="47359">MANTMTCPFCGIAGGGEYEMLTHMESFHPEEDQASISQDAQEQYAECPIEGCGEVLSIAEMDYHVDLHVEEQRQGAGDSSENQTANGTASSSSHAASGPAGDKQRTAIQQWGQLLSMPQPKEKGATGDRRLGKAELGKYAHEQTMPDWLVSLLHKGGEVTSDGVINVLEQLLRQSRSTEYAYLCHPAVQHVSKLKKEGSQITPPSVPVHTDIGRGGFCGYRNIQMMVSYINGANAYGRDQFRGRLPTIFEIQECIENAWDMGINAQGRLETGGIKGTRKYIGTPEAQALFVSLQIPCTAQGFKDAELGRSEAKLMYAVEQYFKHGLQGPPAKVTCTQLPPIYFQHAGHSLTIVGFERQKNGSSNLLVFDPMFRDAPALARLIGQTFKHRSADESLKPYRRGSKYLRRYREFEILRLDGPQLNRPQSSR</sequence>
<protein>
    <submittedName>
        <fullName evidence="4">Peptidase family c78</fullName>
    </submittedName>
</protein>
<reference evidence="4" key="1">
    <citation type="submission" date="2023-02" db="EMBL/GenBank/DDBJ databases">
        <title>Colletotrichum kahawae CIFC_Que2 genome sequencing and assembly.</title>
        <authorList>
            <person name="Baroncelli R."/>
        </authorList>
    </citation>
    <scope>NUCLEOTIDE SEQUENCE</scope>
    <source>
        <strain evidence="4">CIFC_Que2</strain>
    </source>
</reference>
<feature type="compositionally biased region" description="Low complexity" evidence="2">
    <location>
        <begin position="85"/>
        <end position="101"/>
    </location>
</feature>
<evidence type="ECO:0000256" key="1">
    <source>
        <dbReference type="ARBA" id="ARBA00022801"/>
    </source>
</evidence>
<comment type="caution">
    <text evidence="4">The sequence shown here is derived from an EMBL/GenBank/DDBJ whole genome shotgun (WGS) entry which is preliminary data.</text>
</comment>
<dbReference type="GO" id="GO:0016787">
    <property type="term" value="F:hydrolase activity"/>
    <property type="evidence" value="ECO:0007669"/>
    <property type="project" value="UniProtKB-KW"/>
</dbReference>
<feature type="region of interest" description="Disordered" evidence="2">
    <location>
        <begin position="72"/>
        <end position="105"/>
    </location>
</feature>
<feature type="domain" description="UFSP1/2/DUB catalytic" evidence="3">
    <location>
        <begin position="214"/>
        <end position="414"/>
    </location>
</feature>
<evidence type="ECO:0000256" key="2">
    <source>
        <dbReference type="SAM" id="MobiDB-lite"/>
    </source>
</evidence>
<gene>
    <name evidence="4" type="ORF">CKAH01_17445</name>
</gene>
<keyword evidence="5" id="KW-1185">Reference proteome</keyword>
<evidence type="ECO:0000313" key="4">
    <source>
        <dbReference type="EMBL" id="KAK2754440.1"/>
    </source>
</evidence>
<evidence type="ECO:0000259" key="3">
    <source>
        <dbReference type="Pfam" id="PF07910"/>
    </source>
</evidence>
<proteinExistence type="predicted"/>
<evidence type="ECO:0000313" key="5">
    <source>
        <dbReference type="Proteomes" id="UP001281614"/>
    </source>
</evidence>
<keyword evidence="1" id="KW-0378">Hydrolase</keyword>
<dbReference type="Gene3D" id="3.90.70.130">
    <property type="match status" value="1"/>
</dbReference>
<dbReference type="EMBL" id="VYYT01000230">
    <property type="protein sequence ID" value="KAK2754440.1"/>
    <property type="molecule type" value="Genomic_DNA"/>
</dbReference>
<dbReference type="Pfam" id="PF07910">
    <property type="entry name" value="Peptidase_C78"/>
    <property type="match status" value="1"/>
</dbReference>
<dbReference type="InterPro" id="IPR012462">
    <property type="entry name" value="UFSP1/2_DUB_cat"/>
</dbReference>
<name>A0AAD9YBZ7_COLKA</name>
<accession>A0AAD9YBZ7</accession>
<dbReference type="AlphaFoldDB" id="A0AAD9YBZ7"/>
<organism evidence="4 5">
    <name type="scientific">Colletotrichum kahawae</name>
    <name type="common">Coffee berry disease fungus</name>
    <dbReference type="NCBI Taxonomy" id="34407"/>
    <lineage>
        <taxon>Eukaryota</taxon>
        <taxon>Fungi</taxon>
        <taxon>Dikarya</taxon>
        <taxon>Ascomycota</taxon>
        <taxon>Pezizomycotina</taxon>
        <taxon>Sordariomycetes</taxon>
        <taxon>Hypocreomycetidae</taxon>
        <taxon>Glomerellales</taxon>
        <taxon>Glomerellaceae</taxon>
        <taxon>Colletotrichum</taxon>
        <taxon>Colletotrichum gloeosporioides species complex</taxon>
    </lineage>
</organism>